<reference evidence="2" key="1">
    <citation type="submission" date="2020-03" db="EMBL/GenBank/DDBJ databases">
        <title>The deep terrestrial virosphere.</title>
        <authorList>
            <person name="Holmfeldt K."/>
            <person name="Nilsson E."/>
            <person name="Simone D."/>
            <person name="Lopez-Fernandez M."/>
            <person name="Wu X."/>
            <person name="de Brujin I."/>
            <person name="Lundin D."/>
            <person name="Andersson A."/>
            <person name="Bertilsson S."/>
            <person name="Dopson M."/>
        </authorList>
    </citation>
    <scope>NUCLEOTIDE SEQUENCE</scope>
    <source>
        <strain evidence="2">MM415A00301</strain>
        <strain evidence="1">MM415B00258</strain>
    </source>
</reference>
<gene>
    <name evidence="2" type="ORF">MM415A00301_0020</name>
    <name evidence="1" type="ORF">MM415B00258_0020</name>
</gene>
<evidence type="ECO:0000313" key="1">
    <source>
        <dbReference type="EMBL" id="QJA67271.1"/>
    </source>
</evidence>
<dbReference type="AlphaFoldDB" id="A0A6M3KMK7"/>
<accession>A0A6M3KMK7</accession>
<sequence>MPKSKQQRKRFVRIQRQKNVEKAAKRRAGRVKVDKIVADQKEDVVGNNGERVVTPEEMAYMEDTRKAESEPTREQLEKFEADELEAAKKQYESESMVDAETVPFDPKSVLNKYLKKDGV</sequence>
<evidence type="ECO:0000313" key="2">
    <source>
        <dbReference type="EMBL" id="QJA83286.1"/>
    </source>
</evidence>
<name>A0A6M3KMK7_9ZZZZ</name>
<dbReference type="EMBL" id="MT141568">
    <property type="protein sequence ID" value="QJA67271.1"/>
    <property type="molecule type" value="Genomic_DNA"/>
</dbReference>
<protein>
    <submittedName>
        <fullName evidence="2">Uncharacterized protein</fullName>
    </submittedName>
</protein>
<proteinExistence type="predicted"/>
<organism evidence="2">
    <name type="scientific">viral metagenome</name>
    <dbReference type="NCBI Taxonomy" id="1070528"/>
    <lineage>
        <taxon>unclassified sequences</taxon>
        <taxon>metagenomes</taxon>
        <taxon>organismal metagenomes</taxon>
    </lineage>
</organism>
<dbReference type="EMBL" id="MT142507">
    <property type="protein sequence ID" value="QJA83286.1"/>
    <property type="molecule type" value="Genomic_DNA"/>
</dbReference>